<comment type="caution">
    <text evidence="2">The sequence shown here is derived from an EMBL/GenBank/DDBJ whole genome shotgun (WGS) entry which is preliminary data.</text>
</comment>
<evidence type="ECO:0000259" key="1">
    <source>
        <dbReference type="Pfam" id="PF26186"/>
    </source>
</evidence>
<keyword evidence="3" id="KW-1185">Reference proteome</keyword>
<feature type="domain" description="NPHP4 C2-like" evidence="1">
    <location>
        <begin position="72"/>
        <end position="111"/>
    </location>
</feature>
<reference evidence="2 3" key="1">
    <citation type="submission" date="2019-04" db="EMBL/GenBank/DDBJ databases">
        <title>The sequence and de novo assembly of Takifugu bimaculatus genome using PacBio and Hi-C technologies.</title>
        <authorList>
            <person name="Xu P."/>
            <person name="Liu B."/>
            <person name="Zhou Z."/>
        </authorList>
    </citation>
    <scope>NUCLEOTIDE SEQUENCE [LARGE SCALE GENOMIC DNA]</scope>
    <source>
        <strain evidence="2">TB-2018</strain>
        <tissue evidence="2">Muscle</tissue>
    </source>
</reference>
<name>A0A4Z2B4I0_9TELE</name>
<evidence type="ECO:0000313" key="2">
    <source>
        <dbReference type="EMBL" id="TNM86506.1"/>
    </source>
</evidence>
<dbReference type="Proteomes" id="UP000516260">
    <property type="component" value="Chromosome 7"/>
</dbReference>
<dbReference type="InterPro" id="IPR058765">
    <property type="entry name" value="NPHP4_C2-like"/>
</dbReference>
<protein>
    <recommendedName>
        <fullName evidence="1">NPHP4 C2-like domain-containing protein</fullName>
    </recommendedName>
</protein>
<organism evidence="2 3">
    <name type="scientific">Takifugu bimaculatus</name>
    <dbReference type="NCBI Taxonomy" id="433685"/>
    <lineage>
        <taxon>Eukaryota</taxon>
        <taxon>Metazoa</taxon>
        <taxon>Chordata</taxon>
        <taxon>Craniata</taxon>
        <taxon>Vertebrata</taxon>
        <taxon>Euteleostomi</taxon>
        <taxon>Actinopterygii</taxon>
        <taxon>Neopterygii</taxon>
        <taxon>Teleostei</taxon>
        <taxon>Neoteleostei</taxon>
        <taxon>Acanthomorphata</taxon>
        <taxon>Eupercaria</taxon>
        <taxon>Tetraodontiformes</taxon>
        <taxon>Tetradontoidea</taxon>
        <taxon>Tetraodontidae</taxon>
        <taxon>Takifugu</taxon>
    </lineage>
</organism>
<evidence type="ECO:0000313" key="3">
    <source>
        <dbReference type="Proteomes" id="UP000516260"/>
    </source>
</evidence>
<dbReference type="Pfam" id="PF26186">
    <property type="entry name" value="NPHP4_C2_3rd"/>
    <property type="match status" value="1"/>
</dbReference>
<proteinExistence type="predicted"/>
<gene>
    <name evidence="2" type="ORF">fugu_006736</name>
</gene>
<sequence length="139" mass="14856">MEPQPEIKPLHACSGISSILHLEADLRQEGDVSLSAQDEGEQLQELPFTPVHAPVITMGMNTPRSSSVSSRSSLAHLYSAGFPHVMDSSGQVAEVLDPTEPVPFDPQCEETGLSTGQPARVPVFGIHQDIRGRCQSGLA</sequence>
<dbReference type="EMBL" id="SWLE01000020">
    <property type="protein sequence ID" value="TNM86506.1"/>
    <property type="molecule type" value="Genomic_DNA"/>
</dbReference>
<dbReference type="AlphaFoldDB" id="A0A4Z2B4I0"/>
<accession>A0A4Z2B4I0</accession>